<evidence type="ECO:0000256" key="9">
    <source>
        <dbReference type="SAM" id="Phobius"/>
    </source>
</evidence>
<dbReference type="PANTHER" id="PTHR24305:SF187">
    <property type="entry name" value="P450, PUTATIVE (EUROFUNG)-RELATED"/>
    <property type="match status" value="1"/>
</dbReference>
<protein>
    <recommendedName>
        <fullName evidence="12">Cytochrome P450</fullName>
    </recommendedName>
</protein>
<keyword evidence="5" id="KW-0560">Oxidoreductase</keyword>
<dbReference type="InterPro" id="IPR002401">
    <property type="entry name" value="Cyt_P450_E_grp-I"/>
</dbReference>
<dbReference type="PRINTS" id="PR00463">
    <property type="entry name" value="EP450I"/>
</dbReference>
<comment type="similarity">
    <text evidence="3">Belongs to the cytochrome P450 family.</text>
</comment>
<evidence type="ECO:0000256" key="5">
    <source>
        <dbReference type="ARBA" id="ARBA00023002"/>
    </source>
</evidence>
<accession>A0AAD5YHT2</accession>
<dbReference type="AlphaFoldDB" id="A0AAD5YHT2"/>
<evidence type="ECO:0000256" key="7">
    <source>
        <dbReference type="ARBA" id="ARBA00023033"/>
    </source>
</evidence>
<dbReference type="GO" id="GO:0004497">
    <property type="term" value="F:monooxygenase activity"/>
    <property type="evidence" value="ECO:0007669"/>
    <property type="project" value="UniProtKB-KW"/>
</dbReference>
<keyword evidence="6 8" id="KW-0408">Iron</keyword>
<dbReference type="InterPro" id="IPR001128">
    <property type="entry name" value="Cyt_P450"/>
</dbReference>
<feature type="transmembrane region" description="Helical" evidence="9">
    <location>
        <begin position="39"/>
        <end position="57"/>
    </location>
</feature>
<reference evidence="10" key="1">
    <citation type="submission" date="2022-07" db="EMBL/GenBank/DDBJ databases">
        <title>Genome Sequence of Physisporinus lineatus.</title>
        <authorList>
            <person name="Buettner E."/>
        </authorList>
    </citation>
    <scope>NUCLEOTIDE SEQUENCE</scope>
    <source>
        <strain evidence="10">VT162</strain>
    </source>
</reference>
<evidence type="ECO:0000256" key="1">
    <source>
        <dbReference type="ARBA" id="ARBA00001971"/>
    </source>
</evidence>
<dbReference type="SUPFAM" id="SSF48264">
    <property type="entry name" value="Cytochrome P450"/>
    <property type="match status" value="1"/>
</dbReference>
<keyword evidence="11" id="KW-1185">Reference proteome</keyword>
<dbReference type="GO" id="GO:0016705">
    <property type="term" value="F:oxidoreductase activity, acting on paired donors, with incorporation or reduction of molecular oxygen"/>
    <property type="evidence" value="ECO:0007669"/>
    <property type="project" value="InterPro"/>
</dbReference>
<keyword evidence="9" id="KW-0812">Transmembrane</keyword>
<evidence type="ECO:0000256" key="6">
    <source>
        <dbReference type="ARBA" id="ARBA00023004"/>
    </source>
</evidence>
<dbReference type="InterPro" id="IPR050121">
    <property type="entry name" value="Cytochrome_P450_monoxygenase"/>
</dbReference>
<comment type="caution">
    <text evidence="10">The sequence shown here is derived from an EMBL/GenBank/DDBJ whole genome shotgun (WGS) entry which is preliminary data.</text>
</comment>
<dbReference type="PRINTS" id="PR00385">
    <property type="entry name" value="P450"/>
</dbReference>
<dbReference type="GO" id="GO:0005506">
    <property type="term" value="F:iron ion binding"/>
    <property type="evidence" value="ECO:0007669"/>
    <property type="project" value="InterPro"/>
</dbReference>
<evidence type="ECO:0000313" key="10">
    <source>
        <dbReference type="EMBL" id="KAJ3489545.1"/>
    </source>
</evidence>
<feature type="transmembrane region" description="Helical" evidence="9">
    <location>
        <begin position="63"/>
        <end position="88"/>
    </location>
</feature>
<dbReference type="GO" id="GO:0020037">
    <property type="term" value="F:heme binding"/>
    <property type="evidence" value="ECO:0007669"/>
    <property type="project" value="InterPro"/>
</dbReference>
<dbReference type="PANTHER" id="PTHR24305">
    <property type="entry name" value="CYTOCHROME P450"/>
    <property type="match status" value="1"/>
</dbReference>
<dbReference type="Pfam" id="PF00067">
    <property type="entry name" value="p450"/>
    <property type="match status" value="1"/>
</dbReference>
<name>A0AAD5YHT2_9APHY</name>
<dbReference type="EMBL" id="JANAWD010000043">
    <property type="protein sequence ID" value="KAJ3489545.1"/>
    <property type="molecule type" value="Genomic_DNA"/>
</dbReference>
<evidence type="ECO:0008006" key="12">
    <source>
        <dbReference type="Google" id="ProtNLM"/>
    </source>
</evidence>
<proteinExistence type="inferred from homology"/>
<sequence length="575" mass="63352">MHIASSSEPSLVSSPWFIAFVIGVVSWPILHVRPIRGDTGLLLECLFGAICFCYQWFGVGVSIGNALAFALVAPLCHFAGIASATIGWRLSPFHPLAKFPGPLLYKCTNMTLAADIWSGRRHVKTLESHRKYGKVVRIAPDTLSIDSAAAIAPIYSSSNAYLRSNAYSRIGVSGEGLFFSASKEFHSHRRRHWAMAFTPAMITSYMPVVHKRTQQLMEVLVERSQQSNDCVDLGRAFQHWAYDTMGDMTFSGTNRLELMKDGDINGYVDGGHLATRAFDVYENIASSHIRSLPEISSRLGHVPTLADILCHFSASESIRKLEDVAHGMINQRVKAQLDHAADISSSLLLGEHTSSQPKLNIHDLRVETLFAIQAGSDTASGVLSIGFYYLLSNNQAYSRLQQELDDAFPDISSPLDMEKLESLPYLDVTVQEMLRLGSPFPGFPRVTPKGGAHLAGVYIPEGTIVGVPTYTQALNPENFWPDPESFIPERWLPGGLGPDSRTTKMAVLAFSHGPYGCLGKTLGIKQMRVVIAKLLLTLDMSLDPGFDGRKFVEGIRNWRSTSLGYPLRVKVVNRP</sequence>
<comment type="pathway">
    <text evidence="2">Secondary metabolite biosynthesis.</text>
</comment>
<comment type="cofactor">
    <cofactor evidence="1 8">
        <name>heme</name>
        <dbReference type="ChEBI" id="CHEBI:30413"/>
    </cofactor>
</comment>
<keyword evidence="9" id="KW-1133">Transmembrane helix</keyword>
<feature type="transmembrane region" description="Helical" evidence="9">
    <location>
        <begin position="12"/>
        <end position="32"/>
    </location>
</feature>
<keyword evidence="9" id="KW-0472">Membrane</keyword>
<keyword evidence="8" id="KW-0349">Heme</keyword>
<evidence type="ECO:0000256" key="3">
    <source>
        <dbReference type="ARBA" id="ARBA00010617"/>
    </source>
</evidence>
<evidence type="ECO:0000256" key="2">
    <source>
        <dbReference type="ARBA" id="ARBA00005179"/>
    </source>
</evidence>
<dbReference type="Gene3D" id="1.10.630.10">
    <property type="entry name" value="Cytochrome P450"/>
    <property type="match status" value="1"/>
</dbReference>
<feature type="binding site" description="axial binding residue" evidence="8">
    <location>
        <position position="517"/>
    </location>
    <ligand>
        <name>heme</name>
        <dbReference type="ChEBI" id="CHEBI:30413"/>
    </ligand>
    <ligandPart>
        <name>Fe</name>
        <dbReference type="ChEBI" id="CHEBI:18248"/>
    </ligandPart>
</feature>
<evidence type="ECO:0000256" key="4">
    <source>
        <dbReference type="ARBA" id="ARBA00022723"/>
    </source>
</evidence>
<dbReference type="Proteomes" id="UP001212997">
    <property type="component" value="Unassembled WGS sequence"/>
</dbReference>
<keyword evidence="4 8" id="KW-0479">Metal-binding</keyword>
<dbReference type="InterPro" id="IPR036396">
    <property type="entry name" value="Cyt_P450_sf"/>
</dbReference>
<evidence type="ECO:0000313" key="11">
    <source>
        <dbReference type="Proteomes" id="UP001212997"/>
    </source>
</evidence>
<organism evidence="10 11">
    <name type="scientific">Meripilus lineatus</name>
    <dbReference type="NCBI Taxonomy" id="2056292"/>
    <lineage>
        <taxon>Eukaryota</taxon>
        <taxon>Fungi</taxon>
        <taxon>Dikarya</taxon>
        <taxon>Basidiomycota</taxon>
        <taxon>Agaricomycotina</taxon>
        <taxon>Agaricomycetes</taxon>
        <taxon>Polyporales</taxon>
        <taxon>Meripilaceae</taxon>
        <taxon>Meripilus</taxon>
    </lineage>
</organism>
<evidence type="ECO:0000256" key="8">
    <source>
        <dbReference type="PIRSR" id="PIRSR602401-1"/>
    </source>
</evidence>
<keyword evidence="7" id="KW-0503">Monooxygenase</keyword>
<gene>
    <name evidence="10" type="ORF">NLI96_g2058</name>
</gene>